<dbReference type="AlphaFoldDB" id="A0A368FNT7"/>
<proteinExistence type="predicted"/>
<evidence type="ECO:0000256" key="1">
    <source>
        <dbReference type="SAM" id="SignalP"/>
    </source>
</evidence>
<dbReference type="Gene3D" id="3.40.33.10">
    <property type="entry name" value="CAP"/>
    <property type="match status" value="1"/>
</dbReference>
<feature type="chain" id="PRO_5016762858" description="SCP domain-containing protein" evidence="1">
    <location>
        <begin position="20"/>
        <end position="96"/>
    </location>
</feature>
<sequence length="96" mass="10647">MRLIIALLAIAAAAYTAEPFECSSDLNINDSIRKLFLDFHNEGRRKVAKNGEGKLKSAKNMYKLVGMLSISKETSKEINLYILHQQGNSSSTIKTS</sequence>
<comment type="caution">
    <text evidence="2">The sequence shown here is derived from an EMBL/GenBank/DDBJ whole genome shotgun (WGS) entry which is preliminary data.</text>
</comment>
<protein>
    <recommendedName>
        <fullName evidence="4">SCP domain-containing protein</fullName>
    </recommendedName>
</protein>
<evidence type="ECO:0000313" key="2">
    <source>
        <dbReference type="EMBL" id="RCN33188.1"/>
    </source>
</evidence>
<reference evidence="2 3" key="1">
    <citation type="submission" date="2014-10" db="EMBL/GenBank/DDBJ databases">
        <title>Draft genome of the hookworm Ancylostoma caninum.</title>
        <authorList>
            <person name="Mitreva M."/>
        </authorList>
    </citation>
    <scope>NUCLEOTIDE SEQUENCE [LARGE SCALE GENOMIC DNA]</scope>
    <source>
        <strain evidence="2 3">Baltimore</strain>
    </source>
</reference>
<name>A0A368FNT7_ANCCA</name>
<gene>
    <name evidence="2" type="ORF">ANCCAN_20982</name>
</gene>
<dbReference type="SUPFAM" id="SSF55797">
    <property type="entry name" value="PR-1-like"/>
    <property type="match status" value="1"/>
</dbReference>
<accession>A0A368FNT7</accession>
<dbReference type="InterPro" id="IPR035940">
    <property type="entry name" value="CAP_sf"/>
</dbReference>
<dbReference type="Proteomes" id="UP000252519">
    <property type="component" value="Unassembled WGS sequence"/>
</dbReference>
<evidence type="ECO:0000313" key="3">
    <source>
        <dbReference type="Proteomes" id="UP000252519"/>
    </source>
</evidence>
<organism evidence="2 3">
    <name type="scientific">Ancylostoma caninum</name>
    <name type="common">Dog hookworm</name>
    <dbReference type="NCBI Taxonomy" id="29170"/>
    <lineage>
        <taxon>Eukaryota</taxon>
        <taxon>Metazoa</taxon>
        <taxon>Ecdysozoa</taxon>
        <taxon>Nematoda</taxon>
        <taxon>Chromadorea</taxon>
        <taxon>Rhabditida</taxon>
        <taxon>Rhabditina</taxon>
        <taxon>Rhabditomorpha</taxon>
        <taxon>Strongyloidea</taxon>
        <taxon>Ancylostomatidae</taxon>
        <taxon>Ancylostomatinae</taxon>
        <taxon>Ancylostoma</taxon>
    </lineage>
</organism>
<evidence type="ECO:0008006" key="4">
    <source>
        <dbReference type="Google" id="ProtNLM"/>
    </source>
</evidence>
<dbReference type="EMBL" id="JOJR01000959">
    <property type="protein sequence ID" value="RCN33188.1"/>
    <property type="molecule type" value="Genomic_DNA"/>
</dbReference>
<keyword evidence="3" id="KW-1185">Reference proteome</keyword>
<dbReference type="OrthoDB" id="5868581at2759"/>
<feature type="signal peptide" evidence="1">
    <location>
        <begin position="1"/>
        <end position="19"/>
    </location>
</feature>
<keyword evidence="1" id="KW-0732">Signal</keyword>